<keyword evidence="3 5" id="KW-0647">Proteasome</keyword>
<protein>
    <recommendedName>
        <fullName evidence="6">Proteasome subunit alpha type</fullName>
    </recommendedName>
</protein>
<accession>A0A0V1FDN0</accession>
<dbReference type="InterPro" id="IPR029055">
    <property type="entry name" value="Ntn_hydrolases_N"/>
</dbReference>
<dbReference type="GO" id="GO:0019773">
    <property type="term" value="C:proteasome core complex, alpha-subunit complex"/>
    <property type="evidence" value="ECO:0007669"/>
    <property type="project" value="UniProtKB-UniRule"/>
</dbReference>
<sequence length="251" mass="28189">MCFSKMSRGASAGFDRHITIFSPEGRLYQVEYAFKAINSVNLTAVALKGKEIACIACQKKVPDKLIDASTVTSLYKLTDTIGCAVIGKLPDSRMQVHRTRYEAGKWKYRYGYDITVDMLAKRMSDLNQLYTQNAEMRPLGCSMIIVGYDDEFGPQIYRTDPAGYTCGFRGISVGPKQHQANSILEKKIKKKADFDNAETIQESILNKNILKSAELRSGESEVCVVAQEHPRVRFLTNEEIEDHLNAIAEKD</sequence>
<evidence type="ECO:0000259" key="7">
    <source>
        <dbReference type="PROSITE" id="PS00388"/>
    </source>
</evidence>
<evidence type="ECO:0000256" key="5">
    <source>
        <dbReference type="PROSITE-ProRule" id="PRU00808"/>
    </source>
</evidence>
<dbReference type="EMBL" id="JYDR01000127">
    <property type="protein sequence ID" value="KRY67796.1"/>
    <property type="molecule type" value="Genomic_DNA"/>
</dbReference>
<proteinExistence type="inferred from homology"/>
<dbReference type="SUPFAM" id="SSF56235">
    <property type="entry name" value="N-terminal nucleophile aminohydrolases (Ntn hydrolases)"/>
    <property type="match status" value="1"/>
</dbReference>
<evidence type="ECO:0000313" key="11">
    <source>
        <dbReference type="Proteomes" id="UP000054995"/>
    </source>
</evidence>
<dbReference type="Gene3D" id="3.60.20.10">
    <property type="entry name" value="Glutamine Phosphoribosylpyrophosphate, subunit 1, domain 1"/>
    <property type="match status" value="1"/>
</dbReference>
<dbReference type="InterPro" id="IPR001353">
    <property type="entry name" value="Proteasome_sua/b"/>
</dbReference>
<keyword evidence="2 6" id="KW-0963">Cytoplasm</keyword>
<evidence type="ECO:0000313" key="8">
    <source>
        <dbReference type="EMBL" id="KRY67796.1"/>
    </source>
</evidence>
<comment type="subcellular location">
    <subcellularLocation>
        <location evidence="6">Cytoplasm</location>
    </subcellularLocation>
    <subcellularLocation>
        <location evidence="6">Nucleus</location>
    </subcellularLocation>
</comment>
<keyword evidence="4 6" id="KW-0539">Nucleus</keyword>
<name>A0A0V1FDN0_TRIPS</name>
<dbReference type="GO" id="GO:0006511">
    <property type="term" value="P:ubiquitin-dependent protein catabolic process"/>
    <property type="evidence" value="ECO:0007669"/>
    <property type="project" value="InterPro"/>
</dbReference>
<dbReference type="InterPro" id="IPR000426">
    <property type="entry name" value="Proteasome_asu_N"/>
</dbReference>
<dbReference type="Proteomes" id="UP000054995">
    <property type="component" value="Unassembled WGS sequence"/>
</dbReference>
<reference evidence="10 11" key="1">
    <citation type="submission" date="2015-01" db="EMBL/GenBank/DDBJ databases">
        <title>Evolution of Trichinella species and genotypes.</title>
        <authorList>
            <person name="Korhonen P.K."/>
            <person name="Edoardo P."/>
            <person name="Giuseppe L.R."/>
            <person name="Gasser R.B."/>
        </authorList>
    </citation>
    <scope>NUCLEOTIDE SEQUENCE [LARGE SCALE GENOMIC DNA]</scope>
    <source>
        <strain evidence="8">ISS13</strain>
        <strain evidence="9">ISS470</strain>
    </source>
</reference>
<dbReference type="GO" id="GO:0005737">
    <property type="term" value="C:cytoplasm"/>
    <property type="evidence" value="ECO:0007669"/>
    <property type="project" value="UniProtKB-SubCell"/>
</dbReference>
<organism evidence="9 11">
    <name type="scientific">Trichinella pseudospiralis</name>
    <name type="common">Parasitic roundworm</name>
    <dbReference type="NCBI Taxonomy" id="6337"/>
    <lineage>
        <taxon>Eukaryota</taxon>
        <taxon>Metazoa</taxon>
        <taxon>Ecdysozoa</taxon>
        <taxon>Nematoda</taxon>
        <taxon>Enoplea</taxon>
        <taxon>Dorylaimia</taxon>
        <taxon>Trichinellida</taxon>
        <taxon>Trichinellidae</taxon>
        <taxon>Trichinella</taxon>
    </lineage>
</organism>
<evidence type="ECO:0000256" key="6">
    <source>
        <dbReference type="RuleBase" id="RU000551"/>
    </source>
</evidence>
<dbReference type="GO" id="GO:0005634">
    <property type="term" value="C:nucleus"/>
    <property type="evidence" value="ECO:0007669"/>
    <property type="project" value="UniProtKB-SubCell"/>
</dbReference>
<dbReference type="Proteomes" id="UP000054632">
    <property type="component" value="Unassembled WGS sequence"/>
</dbReference>
<comment type="function">
    <text evidence="1">The proteasome is a multicatalytic proteinase complex which is characterized by its ability to cleave peptides with Arg, Phe, Tyr, Leu, and Glu adjacent to the leaving group at neutral or slightly basic pH. The proteasome has an ATP-dependent proteolytic activity.</text>
</comment>
<evidence type="ECO:0000313" key="9">
    <source>
        <dbReference type="EMBL" id="KRY84104.1"/>
    </source>
</evidence>
<feature type="domain" description="Proteasome alpha-type subunits" evidence="7">
    <location>
        <begin position="14"/>
        <end position="36"/>
    </location>
</feature>
<evidence type="ECO:0000256" key="2">
    <source>
        <dbReference type="ARBA" id="ARBA00022490"/>
    </source>
</evidence>
<evidence type="ECO:0000313" key="10">
    <source>
        <dbReference type="Proteomes" id="UP000054632"/>
    </source>
</evidence>
<dbReference type="AlphaFoldDB" id="A0A0V1FDN0"/>
<dbReference type="Pfam" id="PF10584">
    <property type="entry name" value="Proteasome_A_N"/>
    <property type="match status" value="1"/>
</dbReference>
<dbReference type="PANTHER" id="PTHR11599">
    <property type="entry name" value="PROTEASOME SUBUNIT ALPHA/BETA"/>
    <property type="match status" value="1"/>
</dbReference>
<dbReference type="InterPro" id="IPR050115">
    <property type="entry name" value="Proteasome_alpha"/>
</dbReference>
<dbReference type="EMBL" id="JYDT01000123">
    <property type="protein sequence ID" value="KRY84104.1"/>
    <property type="molecule type" value="Genomic_DNA"/>
</dbReference>
<comment type="subunit">
    <text evidence="6">The 20S proteasome core is composed of 28 subunits that are arranged in four stacked rings, resulting in a barrel-shaped structure. The two end rings are each formed by seven alpha subunits, and the two central rings are each formed by seven beta subunits.</text>
</comment>
<dbReference type="CDD" id="cd03754">
    <property type="entry name" value="proteasome_alpha_type_6"/>
    <property type="match status" value="1"/>
</dbReference>
<dbReference type="InterPro" id="IPR034642">
    <property type="entry name" value="Proteasome_subunit_alpha6"/>
</dbReference>
<evidence type="ECO:0000256" key="3">
    <source>
        <dbReference type="ARBA" id="ARBA00022942"/>
    </source>
</evidence>
<gene>
    <name evidence="9" type="primary">Psma6</name>
    <name evidence="8" type="ORF">T4A_5216</name>
    <name evidence="9" type="ORF">T4D_14695</name>
</gene>
<dbReference type="SMART" id="SM00948">
    <property type="entry name" value="Proteasome_A_N"/>
    <property type="match status" value="1"/>
</dbReference>
<dbReference type="PROSITE" id="PS51475">
    <property type="entry name" value="PROTEASOME_ALPHA_2"/>
    <property type="match status" value="1"/>
</dbReference>
<evidence type="ECO:0000256" key="4">
    <source>
        <dbReference type="ARBA" id="ARBA00023242"/>
    </source>
</evidence>
<evidence type="ECO:0000256" key="1">
    <source>
        <dbReference type="ARBA" id="ARBA00002000"/>
    </source>
</evidence>
<dbReference type="PROSITE" id="PS00388">
    <property type="entry name" value="PROTEASOME_ALPHA_1"/>
    <property type="match status" value="1"/>
</dbReference>
<keyword evidence="11" id="KW-1185">Reference proteome</keyword>
<dbReference type="Pfam" id="PF00227">
    <property type="entry name" value="Proteasome"/>
    <property type="match status" value="1"/>
</dbReference>
<dbReference type="OrthoDB" id="5835702at2759"/>
<comment type="caution">
    <text evidence="9">The sequence shown here is derived from an EMBL/GenBank/DDBJ whole genome shotgun (WGS) entry which is preliminary data.</text>
</comment>
<dbReference type="InterPro" id="IPR023332">
    <property type="entry name" value="Proteasome_alpha-type"/>
</dbReference>
<comment type="similarity">
    <text evidence="5 6">Belongs to the peptidase T1A family.</text>
</comment>